<comment type="caution">
    <text evidence="2">The sequence shown here is derived from an EMBL/GenBank/DDBJ whole genome shotgun (WGS) entry which is preliminary data.</text>
</comment>
<evidence type="ECO:0000256" key="1">
    <source>
        <dbReference type="SAM" id="MobiDB-lite"/>
    </source>
</evidence>
<protein>
    <submittedName>
        <fullName evidence="2">Uncharacterized protein</fullName>
    </submittedName>
</protein>
<sequence>MPPQEKQIMNPHALQLVPQDMPQPLLTLQNILHMLRPMPSRPLRSSAQRADTKSFSTLNGNGNCFNCPST</sequence>
<feature type="region of interest" description="Disordered" evidence="1">
    <location>
        <begin position="41"/>
        <end position="70"/>
    </location>
</feature>
<gene>
    <name evidence="2" type="ORF">Pla100_34780</name>
</gene>
<feature type="compositionally biased region" description="Polar residues" evidence="1">
    <location>
        <begin position="43"/>
        <end position="70"/>
    </location>
</feature>
<organism evidence="2 3">
    <name type="scientific">Neorhodopirellula pilleata</name>
    <dbReference type="NCBI Taxonomy" id="2714738"/>
    <lineage>
        <taxon>Bacteria</taxon>
        <taxon>Pseudomonadati</taxon>
        <taxon>Planctomycetota</taxon>
        <taxon>Planctomycetia</taxon>
        <taxon>Pirellulales</taxon>
        <taxon>Pirellulaceae</taxon>
        <taxon>Neorhodopirellula</taxon>
    </lineage>
</organism>
<evidence type="ECO:0000313" key="2">
    <source>
        <dbReference type="EMBL" id="TWT94907.1"/>
    </source>
</evidence>
<name>A0A5C6A6B8_9BACT</name>
<dbReference type="AlphaFoldDB" id="A0A5C6A6B8"/>
<reference evidence="2 3" key="1">
    <citation type="submission" date="2019-02" db="EMBL/GenBank/DDBJ databases">
        <title>Deep-cultivation of Planctomycetes and their phenomic and genomic characterization uncovers novel biology.</title>
        <authorList>
            <person name="Wiegand S."/>
            <person name="Jogler M."/>
            <person name="Boedeker C."/>
            <person name="Pinto D."/>
            <person name="Vollmers J."/>
            <person name="Rivas-Marin E."/>
            <person name="Kohn T."/>
            <person name="Peeters S.H."/>
            <person name="Heuer A."/>
            <person name="Rast P."/>
            <person name="Oberbeckmann S."/>
            <person name="Bunk B."/>
            <person name="Jeske O."/>
            <person name="Meyerdierks A."/>
            <person name="Storesund J.E."/>
            <person name="Kallscheuer N."/>
            <person name="Luecker S."/>
            <person name="Lage O.M."/>
            <person name="Pohl T."/>
            <person name="Merkel B.J."/>
            <person name="Hornburger P."/>
            <person name="Mueller R.-W."/>
            <person name="Bruemmer F."/>
            <person name="Labrenz M."/>
            <person name="Spormann A.M."/>
            <person name="Op Den Camp H."/>
            <person name="Overmann J."/>
            <person name="Amann R."/>
            <person name="Jetten M.S.M."/>
            <person name="Mascher T."/>
            <person name="Medema M.H."/>
            <person name="Devos D.P."/>
            <person name="Kaster A.-K."/>
            <person name="Ovreas L."/>
            <person name="Rohde M."/>
            <person name="Galperin M.Y."/>
            <person name="Jogler C."/>
        </authorList>
    </citation>
    <scope>NUCLEOTIDE SEQUENCE [LARGE SCALE GENOMIC DNA]</scope>
    <source>
        <strain evidence="2 3">Pla100</strain>
    </source>
</reference>
<evidence type="ECO:0000313" key="3">
    <source>
        <dbReference type="Proteomes" id="UP000316213"/>
    </source>
</evidence>
<dbReference type="EMBL" id="SJPM01000007">
    <property type="protein sequence ID" value="TWT94907.1"/>
    <property type="molecule type" value="Genomic_DNA"/>
</dbReference>
<accession>A0A5C6A6B8</accession>
<dbReference type="Proteomes" id="UP000316213">
    <property type="component" value="Unassembled WGS sequence"/>
</dbReference>
<proteinExistence type="predicted"/>
<keyword evidence="3" id="KW-1185">Reference proteome</keyword>